<feature type="region of interest" description="Disordered" evidence="1">
    <location>
        <begin position="25"/>
        <end position="47"/>
    </location>
</feature>
<evidence type="ECO:0000313" key="2">
    <source>
        <dbReference type="EMBL" id="AHK63802.1"/>
    </source>
</evidence>
<sequence length="252" mass="29114">MILKKSFFFFSQFFSKLHAFITKGEGMRHPRKQSPKKSSPQKDNNVNVTITGRSFHISYPLRQLIMEKSRQLPVTAIHVVLTSHKEKQGTEVHILASKGKESFQVKTHNNNPYSAVISAFKKIRTLTHKYQEIRLDKKKHDLGLSKKEEHVLQLEEADHQYDDVLPIAALDAWDSLKCYGYIPNAMKKHLSKKKVPLPILSEEEAIRKFASSQDKVLVFLNEKEHKIQLIHKQNNDNYVIIEPIIAPGFHIT</sequence>
<dbReference type="STRING" id="1229831.M832_09550"/>
<name>W8K1V1_9CHLA</name>
<reference evidence="2 3" key="1">
    <citation type="journal article" date="2014" name="Syst. Appl. Microbiol.">
        <title>Evidence for the existence of two new members of the family Chlamydiaceae and proposal of Chlamydia avium sp. nov. and Chlamydia gallinacea sp. nov.</title>
        <authorList>
            <person name="Sachse K."/>
            <person name="Laroucau K."/>
            <person name="Riege K."/>
            <person name="Wehner S."/>
            <person name="Dilcher M."/>
            <person name="Creasy H.H."/>
            <person name="Weidmann M."/>
            <person name="Myers G."/>
            <person name="Vorimore F."/>
            <person name="Vicari N."/>
            <person name="Magnino S."/>
            <person name="Liebler-Tenorio E."/>
            <person name="Ruettger A."/>
            <person name="Bavoil P.M."/>
            <person name="Hufert F.T."/>
            <person name="Rossello-Mora R."/>
            <person name="Marz M."/>
        </authorList>
    </citation>
    <scope>NUCLEOTIDE SEQUENCE [LARGE SCALE GENOMIC DNA]</scope>
    <source>
        <strain evidence="2 3">10DC88</strain>
    </source>
</reference>
<gene>
    <name evidence="2" type="ORF">M832_09550</name>
</gene>
<evidence type="ECO:0000256" key="1">
    <source>
        <dbReference type="SAM" id="MobiDB-lite"/>
    </source>
</evidence>
<dbReference type="InterPro" id="IPR038416">
    <property type="entry name" value="Ribosom_S30AE_C_sf"/>
</dbReference>
<dbReference type="eggNOG" id="COG1544">
    <property type="taxonomic scope" value="Bacteria"/>
</dbReference>
<dbReference type="InterPro" id="IPR036567">
    <property type="entry name" value="RHF-like"/>
</dbReference>
<evidence type="ECO:0000313" key="3">
    <source>
        <dbReference type="Proteomes" id="UP000019433"/>
    </source>
</evidence>
<dbReference type="SUPFAM" id="SSF69754">
    <property type="entry name" value="Ribosome binding protein Y (YfiA homologue)"/>
    <property type="match status" value="1"/>
</dbReference>
<accession>W8K1V1</accession>
<dbReference type="AlphaFoldDB" id="W8K1V1"/>
<proteinExistence type="predicted"/>
<organism evidence="2 3">
    <name type="scientific">Chlamydia avium 10DC88</name>
    <dbReference type="NCBI Taxonomy" id="1229831"/>
    <lineage>
        <taxon>Bacteria</taxon>
        <taxon>Pseudomonadati</taxon>
        <taxon>Chlamydiota</taxon>
        <taxon>Chlamydiia</taxon>
        <taxon>Chlamydiales</taxon>
        <taxon>Chlamydiaceae</taxon>
        <taxon>Chlamydia/Chlamydophila group</taxon>
        <taxon>Chlamydia</taxon>
    </lineage>
</organism>
<dbReference type="Gene3D" id="3.30.505.50">
    <property type="entry name" value="Sigma 54 modulation/S30EA ribosomal protein, C-terminal domain"/>
    <property type="match status" value="1"/>
</dbReference>
<dbReference type="HOGENOM" id="CLU_096363_0_0_0"/>
<dbReference type="Pfam" id="PF02482">
    <property type="entry name" value="Ribosomal_S30AE"/>
    <property type="match status" value="1"/>
</dbReference>
<protein>
    <submittedName>
        <fullName evidence="2">Sigma 54 modulation / S30EA ribosomal family protein</fullName>
    </submittedName>
</protein>
<dbReference type="KEGG" id="cav:M832_09550"/>
<dbReference type="PATRIC" id="fig|1229831.3.peg.955"/>
<dbReference type="InterPro" id="IPR003489">
    <property type="entry name" value="RHF/RaiA"/>
</dbReference>
<dbReference type="Gene3D" id="3.30.160.100">
    <property type="entry name" value="Ribosome hibernation promotion factor-like"/>
    <property type="match status" value="1"/>
</dbReference>
<dbReference type="EMBL" id="CP006571">
    <property type="protein sequence ID" value="AHK63802.1"/>
    <property type="molecule type" value="Genomic_DNA"/>
</dbReference>
<dbReference type="Proteomes" id="UP000019433">
    <property type="component" value="Chromosome"/>
</dbReference>